<keyword evidence="4 7" id="KW-1133">Transmembrane helix</keyword>
<dbReference type="RefSeq" id="XP_047783726.1">
    <property type="nucleotide sequence ID" value="XM_047917065.1"/>
</dbReference>
<evidence type="ECO:0000256" key="5">
    <source>
        <dbReference type="ARBA" id="ARBA00023136"/>
    </source>
</evidence>
<keyword evidence="5 7" id="KW-0472">Membrane</keyword>
<accession>A0ABQ8KVX4</accession>
<dbReference type="InterPro" id="IPR007014">
    <property type="entry name" value="FUN14"/>
</dbReference>
<sequence>MQSSCFVGLSRNIIQQLGFGGLRHALARDVSRLSGPKSAFSHSAWRNNASYPSKSPFVSTYPVISARGALPFWLKAGGVAGVGLGLSIFAAPTIFCEQMQQPNSRVHSTPLSKPSQASPGFQSPEAPPPQSSVSYYELTFGTVAGICAGVFVKKGAKAVAFMLGGVFVLLQYLGSLNLLRVDWPRMASRFENLFYTTDAVGRKKAPNVGSLLRWITDFLTADFQQRASFIAGFALGIRIG</sequence>
<protein>
    <submittedName>
        <fullName evidence="8">FUN14 family-domain-containing protein</fullName>
    </submittedName>
</protein>
<evidence type="ECO:0000256" key="3">
    <source>
        <dbReference type="ARBA" id="ARBA00022692"/>
    </source>
</evidence>
<gene>
    <name evidence="8" type="ORF">C8Q71DRAFT_215210</name>
</gene>
<dbReference type="Proteomes" id="UP000814176">
    <property type="component" value="Unassembled WGS sequence"/>
</dbReference>
<feature type="transmembrane region" description="Helical" evidence="7">
    <location>
        <begin position="72"/>
        <end position="95"/>
    </location>
</feature>
<keyword evidence="9" id="KW-1185">Reference proteome</keyword>
<name>A0ABQ8KVX4_9APHY</name>
<evidence type="ECO:0000313" key="9">
    <source>
        <dbReference type="Proteomes" id="UP000814176"/>
    </source>
</evidence>
<dbReference type="PANTHER" id="PTHR21346:SF10">
    <property type="entry name" value="TRANSMEMBRANE PROTEIN"/>
    <property type="match status" value="1"/>
</dbReference>
<evidence type="ECO:0000256" key="6">
    <source>
        <dbReference type="SAM" id="MobiDB-lite"/>
    </source>
</evidence>
<evidence type="ECO:0000313" key="8">
    <source>
        <dbReference type="EMBL" id="KAH9842679.1"/>
    </source>
</evidence>
<feature type="transmembrane region" description="Helical" evidence="7">
    <location>
        <begin position="133"/>
        <end position="152"/>
    </location>
</feature>
<evidence type="ECO:0000256" key="7">
    <source>
        <dbReference type="SAM" id="Phobius"/>
    </source>
</evidence>
<dbReference type="Pfam" id="PF04930">
    <property type="entry name" value="FUN14"/>
    <property type="match status" value="1"/>
</dbReference>
<comment type="subcellular location">
    <subcellularLocation>
        <location evidence="1">Membrane</location>
    </subcellularLocation>
</comment>
<reference evidence="8 9" key="1">
    <citation type="journal article" date="2021" name="Environ. Microbiol.">
        <title>Gene family expansions and transcriptome signatures uncover fungal adaptations to wood decay.</title>
        <authorList>
            <person name="Hage H."/>
            <person name="Miyauchi S."/>
            <person name="Viragh M."/>
            <person name="Drula E."/>
            <person name="Min B."/>
            <person name="Chaduli D."/>
            <person name="Navarro D."/>
            <person name="Favel A."/>
            <person name="Norest M."/>
            <person name="Lesage-Meessen L."/>
            <person name="Balint B."/>
            <person name="Merenyi Z."/>
            <person name="de Eugenio L."/>
            <person name="Morin E."/>
            <person name="Martinez A.T."/>
            <person name="Baldrian P."/>
            <person name="Stursova M."/>
            <person name="Martinez M.J."/>
            <person name="Novotny C."/>
            <person name="Magnuson J.K."/>
            <person name="Spatafora J.W."/>
            <person name="Maurice S."/>
            <person name="Pangilinan J."/>
            <person name="Andreopoulos W."/>
            <person name="LaButti K."/>
            <person name="Hundley H."/>
            <person name="Na H."/>
            <person name="Kuo A."/>
            <person name="Barry K."/>
            <person name="Lipzen A."/>
            <person name="Henrissat B."/>
            <person name="Riley R."/>
            <person name="Ahrendt S."/>
            <person name="Nagy L.G."/>
            <person name="Grigoriev I.V."/>
            <person name="Martin F."/>
            <person name="Rosso M.N."/>
        </authorList>
    </citation>
    <scope>NUCLEOTIDE SEQUENCE [LARGE SCALE GENOMIC DNA]</scope>
    <source>
        <strain evidence="8 9">CIRM-BRFM 1785</strain>
    </source>
</reference>
<evidence type="ECO:0000256" key="2">
    <source>
        <dbReference type="ARBA" id="ARBA00009160"/>
    </source>
</evidence>
<evidence type="ECO:0000256" key="1">
    <source>
        <dbReference type="ARBA" id="ARBA00004370"/>
    </source>
</evidence>
<proteinExistence type="inferred from homology"/>
<evidence type="ECO:0000256" key="4">
    <source>
        <dbReference type="ARBA" id="ARBA00022989"/>
    </source>
</evidence>
<dbReference type="GeneID" id="71997797"/>
<feature type="compositionally biased region" description="Polar residues" evidence="6">
    <location>
        <begin position="105"/>
        <end position="121"/>
    </location>
</feature>
<keyword evidence="3 7" id="KW-0812">Transmembrane</keyword>
<organism evidence="8 9">
    <name type="scientific">Rhodofomes roseus</name>
    <dbReference type="NCBI Taxonomy" id="34475"/>
    <lineage>
        <taxon>Eukaryota</taxon>
        <taxon>Fungi</taxon>
        <taxon>Dikarya</taxon>
        <taxon>Basidiomycota</taxon>
        <taxon>Agaricomycotina</taxon>
        <taxon>Agaricomycetes</taxon>
        <taxon>Polyporales</taxon>
        <taxon>Rhodofomes</taxon>
    </lineage>
</organism>
<dbReference type="PANTHER" id="PTHR21346">
    <property type="entry name" value="FUN14 DOMAIN CONTAINING"/>
    <property type="match status" value="1"/>
</dbReference>
<comment type="caution">
    <text evidence="8">The sequence shown here is derived from an EMBL/GenBank/DDBJ whole genome shotgun (WGS) entry which is preliminary data.</text>
</comment>
<feature type="transmembrane region" description="Helical" evidence="7">
    <location>
        <begin position="158"/>
        <end position="179"/>
    </location>
</feature>
<comment type="similarity">
    <text evidence="2">Belongs to the FUN14 family.</text>
</comment>
<feature type="region of interest" description="Disordered" evidence="6">
    <location>
        <begin position="105"/>
        <end position="129"/>
    </location>
</feature>
<dbReference type="EMBL" id="JADCUA010000002">
    <property type="protein sequence ID" value="KAH9842679.1"/>
    <property type="molecule type" value="Genomic_DNA"/>
</dbReference>